<dbReference type="Proteomes" id="UP000033106">
    <property type="component" value="Chromosome"/>
</dbReference>
<evidence type="ECO:0000313" key="16">
    <source>
        <dbReference type="EMBL" id="SAI84560.1"/>
    </source>
</evidence>
<dbReference type="EMBL" id="CP011057">
    <property type="protein sequence ID" value="AKA79591.1"/>
    <property type="molecule type" value="Genomic_DNA"/>
</dbReference>
<reference evidence="17 18" key="1">
    <citation type="journal article" date="2015" name="Genome Announc.">
        <title>Complete Genome Sequence of Sulfolobus solfataricus Strain 98/2 and Evolved Derivatives.</title>
        <authorList>
            <person name="McCarthy S."/>
            <person name="Gradnigo J."/>
            <person name="Johnson T."/>
            <person name="Payne S."/>
            <person name="Lipzen A."/>
            <person name="Martin J."/>
            <person name="Schackwitz W."/>
            <person name="Moriyama E."/>
            <person name="Blum P."/>
        </authorList>
    </citation>
    <scope>NUCLEOTIDE SEQUENCE [LARGE SCALE GENOMIC DNA]</scope>
    <source>
        <strain evidence="17">98/2 SULC</strain>
        <strain evidence="5">SARC-B</strain>
        <strain evidence="6">SARC-C</strain>
        <strain evidence="7 19">SULA</strain>
        <strain evidence="18">SULB</strain>
    </source>
</reference>
<evidence type="ECO:0000313" key="8">
    <source>
        <dbReference type="EMBL" id="AZF68680.1"/>
    </source>
</evidence>
<reference evidence="16" key="3">
    <citation type="submission" date="2016-04" db="EMBL/GenBank/DDBJ databases">
        <authorList>
            <person name="Evans L.H."/>
            <person name="Alamgir A."/>
            <person name="Owens N."/>
            <person name="Weber N.D."/>
            <person name="Virtaneva K."/>
            <person name="Barbian K."/>
            <person name="Babar A."/>
            <person name="Rosenke K."/>
        </authorList>
    </citation>
    <scope>NUCLEOTIDE SEQUENCE</scope>
    <source>
        <strain evidence="16">P1</strain>
    </source>
</reference>
<evidence type="ECO:0000313" key="7">
    <source>
        <dbReference type="EMBL" id="AKA79591.1"/>
    </source>
</evidence>
<dbReference type="SUPFAM" id="SSF51735">
    <property type="entry name" value="NAD(P)-binding Rossmann-fold domains"/>
    <property type="match status" value="1"/>
</dbReference>
<dbReference type="InterPro" id="IPR013328">
    <property type="entry name" value="6PGD_dom2"/>
</dbReference>
<dbReference type="InterPro" id="IPR036291">
    <property type="entry name" value="NAD(P)-bd_dom_sf"/>
</dbReference>
<dbReference type="KEGG" id="ssol:SULB_1985"/>
<dbReference type="Proteomes" id="UP000273194">
    <property type="component" value="Chromosome"/>
</dbReference>
<protein>
    <submittedName>
        <fullName evidence="16">3-hydroxyisobutyrate dehydrogenase</fullName>
    </submittedName>
    <submittedName>
        <fullName evidence="5">NAD(P)-dependent oxidoreductase</fullName>
    </submittedName>
</protein>
<evidence type="ECO:0000313" key="22">
    <source>
        <dbReference type="Proteomes" id="UP000269431"/>
    </source>
</evidence>
<dbReference type="Proteomes" id="UP000033057">
    <property type="component" value="Chromosome"/>
</dbReference>
<dbReference type="SUPFAM" id="SSF48179">
    <property type="entry name" value="6-phosphogluconate dehydrogenase C-terminal domain-like"/>
    <property type="match status" value="1"/>
</dbReference>
<evidence type="ECO:0000256" key="2">
    <source>
        <dbReference type="ARBA" id="ARBA00023027"/>
    </source>
</evidence>
<feature type="domain" description="3-hydroxyisobutyrate dehydrogenase-like NAD-binding" evidence="4">
    <location>
        <begin position="161"/>
        <end position="281"/>
    </location>
</feature>
<evidence type="ECO:0000313" key="12">
    <source>
        <dbReference type="EMBL" id="AZF79152.1"/>
    </source>
</evidence>
<evidence type="ECO:0000313" key="24">
    <source>
        <dbReference type="Proteomes" id="UP000273443"/>
    </source>
</evidence>
<dbReference type="Proteomes" id="UP000269431">
    <property type="component" value="Chromosome"/>
</dbReference>
<dbReference type="EMBL" id="CP033237">
    <property type="protein sequence ID" value="AZF73920.1"/>
    <property type="molecule type" value="Genomic_DNA"/>
</dbReference>
<dbReference type="PANTHER" id="PTHR22981:SF80">
    <property type="entry name" value="BLR4309 PROTEIN"/>
    <property type="match status" value="1"/>
</dbReference>
<dbReference type="Pfam" id="PF03446">
    <property type="entry name" value="NAD_binding_2"/>
    <property type="match status" value="1"/>
</dbReference>
<evidence type="ECO:0000313" key="10">
    <source>
        <dbReference type="EMBL" id="AZF73920.1"/>
    </source>
</evidence>
<evidence type="ECO:0000313" key="21">
    <source>
        <dbReference type="Proteomes" id="UP000267993"/>
    </source>
</evidence>
<proteinExistence type="predicted"/>
<evidence type="ECO:0000313" key="17">
    <source>
        <dbReference type="Proteomes" id="UP000033057"/>
    </source>
</evidence>
<reference evidence="5" key="5">
    <citation type="submission" date="2018-10" db="EMBL/GenBank/DDBJ databases">
        <authorList>
            <person name="McCarthy S."/>
            <person name="Gradnigo J."/>
            <person name="Johnson T."/>
            <person name="Payne S."/>
            <person name="Lipzen A."/>
            <person name="Schackwitz W."/>
            <person name="Martin J."/>
            <person name="Moriyama E."/>
            <person name="Blum P."/>
        </authorList>
    </citation>
    <scope>NUCLEOTIDE SEQUENCE</scope>
    <source>
        <strain evidence="5">SARC-B</strain>
        <strain evidence="6">SARC-C</strain>
        <strain evidence="7">SULA</strain>
    </source>
</reference>
<dbReference type="GO" id="GO:0016616">
    <property type="term" value="F:oxidoreductase activity, acting on the CH-OH group of donors, NAD or NADP as acceptor"/>
    <property type="evidence" value="ECO:0007669"/>
    <property type="project" value="TreeGrafter"/>
</dbReference>
<evidence type="ECO:0000259" key="4">
    <source>
        <dbReference type="Pfam" id="PF14833"/>
    </source>
</evidence>
<reference evidence="20" key="2">
    <citation type="submission" date="2016-04" db="EMBL/GenBank/DDBJ databases">
        <authorList>
            <person name="Shah S.A."/>
            <person name="Garrett R.A."/>
        </authorList>
    </citation>
    <scope>NUCLEOTIDE SEQUENCE [LARGE SCALE GENOMIC DNA]</scope>
    <source>
        <strain evidence="20">ATCC 35091 / DSM 1616 / JCM 8930 / NBRC 15331 / P1</strain>
    </source>
</reference>
<organism evidence="5 18">
    <name type="scientific">Saccharolobus solfataricus</name>
    <name type="common">Sulfolobus solfataricus</name>
    <dbReference type="NCBI Taxonomy" id="2287"/>
    <lineage>
        <taxon>Archaea</taxon>
        <taxon>Thermoproteota</taxon>
        <taxon>Thermoprotei</taxon>
        <taxon>Sulfolobales</taxon>
        <taxon>Sulfolobaceae</taxon>
        <taxon>Saccharolobus</taxon>
    </lineage>
</organism>
<dbReference type="EMBL" id="LT549890">
    <property type="protein sequence ID" value="SAI84560.1"/>
    <property type="molecule type" value="Genomic_DNA"/>
</dbReference>
<dbReference type="OMA" id="QFYADVQ"/>
<dbReference type="AlphaFoldDB" id="A0A0E3MDS4"/>
<evidence type="ECO:0000313" key="14">
    <source>
        <dbReference type="EMBL" id="AZF84332.1"/>
    </source>
</evidence>
<dbReference type="EMBL" id="CP033238">
    <property type="protein sequence ID" value="AZF76543.1"/>
    <property type="molecule type" value="Genomic_DNA"/>
</dbReference>
<sequence length="289" mass="31658">MKIGLIGLGIMGYRIAANLAKANKLNLVYDRTQEKIESFVKEYKVNGVQNTKDLVESSDVIITMLADDYAVKSVVEPLIPLMKGKILIDMSTISPTLSISLAKRIESNGGTMFDAPVIGTSVFVEQKKLVVLVGGPKDKFDIVNDIAKETASLVVYMGPNGMGLYSKLVNNLLLASYVAAIAEAYNFGIRAGLEPQQVVNILTTLSSARSPTTELKAPKLLKEDYSTQFATKHMRKDLEIIMREAQNLKIITPVSSLVLELYKMAEALGYSEADFISVVEVFKKLSPKT</sequence>
<evidence type="ECO:0000313" key="28">
    <source>
        <dbReference type="Proteomes" id="UP000594632"/>
    </source>
</evidence>
<dbReference type="PATRIC" id="fig|2287.6.peg.2033"/>
<dbReference type="RefSeq" id="WP_009992423.1">
    <property type="nucleotide sequence ID" value="NZ_CP011055.2"/>
</dbReference>
<dbReference type="Proteomes" id="UP000275843">
    <property type="component" value="Chromosome"/>
</dbReference>
<accession>A0A0E3MDS4</accession>
<evidence type="ECO:0000313" key="15">
    <source>
        <dbReference type="EMBL" id="QPG51152.1"/>
    </source>
</evidence>
<dbReference type="GO" id="GO:0051287">
    <property type="term" value="F:NAD binding"/>
    <property type="evidence" value="ECO:0007669"/>
    <property type="project" value="InterPro"/>
</dbReference>
<keyword evidence="2" id="KW-0520">NAD</keyword>
<dbReference type="GO" id="GO:0050661">
    <property type="term" value="F:NADP binding"/>
    <property type="evidence" value="ECO:0007669"/>
    <property type="project" value="InterPro"/>
</dbReference>
<dbReference type="EMBL" id="CP050869">
    <property type="protein sequence ID" value="QPG51152.1"/>
    <property type="molecule type" value="Genomic_DNA"/>
</dbReference>
<reference evidence="21 22" key="4">
    <citation type="journal article" date="2018" name="Proc. Natl. Acad. Sci. U.S.A.">
        <title>Nonmutational mechanism of inheritance in the Archaeon Sulfolobus solfataricus.</title>
        <authorList>
            <person name="Payne S."/>
            <person name="McCarthy S."/>
            <person name="Johnson T."/>
            <person name="North E."/>
            <person name="Blum P."/>
        </authorList>
    </citation>
    <scope>NUCLEOTIDE SEQUENCE [LARGE SCALE GENOMIC DNA]</scope>
    <source>
        <strain evidence="9 21">SARC-H</strain>
        <strain evidence="10 25">SARC-I</strain>
        <strain evidence="12 26">SARC-N</strain>
        <strain evidence="13 27">SARC-O</strain>
        <strain evidence="14 22">SUL120</strain>
        <strain evidence="8 23">SULG</strain>
        <strain evidence="11 24">SULM</strain>
    </source>
</reference>
<reference evidence="15 28" key="6">
    <citation type="journal article" date="2020" name="Nat. Commun.">
        <title>The structures of two archaeal type IV pili illuminate evolutionary relationships.</title>
        <authorList>
            <person name="Wang F."/>
            <person name="Baquero D.P."/>
            <person name="Su Z."/>
            <person name="Beltran L.C."/>
            <person name="Prangishvili D."/>
            <person name="Krupovic M."/>
            <person name="Egelman E.H."/>
        </authorList>
    </citation>
    <scope>NUCLEOTIDE SEQUENCE [LARGE SCALE GENOMIC DNA]</scope>
    <source>
        <strain evidence="15 28">POZ149</strain>
    </source>
</reference>
<dbReference type="Proteomes" id="UP000278715">
    <property type="component" value="Chromosome"/>
</dbReference>
<dbReference type="Gene3D" id="3.40.50.720">
    <property type="entry name" value="NAD(P)-binding Rossmann-like Domain"/>
    <property type="match status" value="1"/>
</dbReference>
<dbReference type="Proteomes" id="UP000076770">
    <property type="component" value="Chromosome i"/>
</dbReference>
<dbReference type="GeneID" id="1455214"/>
<dbReference type="EMBL" id="CP033240">
    <property type="protein sequence ID" value="AZF81756.1"/>
    <property type="molecule type" value="Genomic_DNA"/>
</dbReference>
<dbReference type="Proteomes" id="UP000594632">
    <property type="component" value="Chromosome"/>
</dbReference>
<dbReference type="OrthoDB" id="23890at2157"/>
<evidence type="ECO:0000313" key="13">
    <source>
        <dbReference type="EMBL" id="AZF81756.1"/>
    </source>
</evidence>
<dbReference type="EMBL" id="CP033239">
    <property type="protein sequence ID" value="AZF79152.1"/>
    <property type="molecule type" value="Genomic_DNA"/>
</dbReference>
<evidence type="ECO:0000313" key="27">
    <source>
        <dbReference type="Proteomes" id="UP000282269"/>
    </source>
</evidence>
<dbReference type="GeneID" id="44129905"/>
<dbReference type="Proteomes" id="UP000282269">
    <property type="component" value="Chromosome"/>
</dbReference>
<evidence type="ECO:0000313" key="9">
    <source>
        <dbReference type="EMBL" id="AZF71300.1"/>
    </source>
</evidence>
<dbReference type="Proteomes" id="UP000033085">
    <property type="component" value="Chromosome"/>
</dbReference>
<dbReference type="InterPro" id="IPR006115">
    <property type="entry name" value="6PGDH_NADP-bd"/>
</dbReference>
<dbReference type="InterPro" id="IPR029154">
    <property type="entry name" value="HIBADH-like_NADP-bd"/>
</dbReference>
<dbReference type="EMBL" id="CP033235">
    <property type="protein sequence ID" value="AZF68680.1"/>
    <property type="molecule type" value="Genomic_DNA"/>
</dbReference>
<dbReference type="Proteomes" id="UP000267993">
    <property type="component" value="Chromosome"/>
</dbReference>
<keyword evidence="1" id="KW-0560">Oxidoreductase</keyword>
<dbReference type="InterPro" id="IPR008927">
    <property type="entry name" value="6-PGluconate_DH-like_C_sf"/>
</dbReference>
<dbReference type="Pfam" id="PF14833">
    <property type="entry name" value="NAD_binding_11"/>
    <property type="match status" value="1"/>
</dbReference>
<dbReference type="EMBL" id="CP011056">
    <property type="protein sequence ID" value="AKA76899.1"/>
    <property type="molecule type" value="Genomic_DNA"/>
</dbReference>
<dbReference type="Gene3D" id="1.10.1040.10">
    <property type="entry name" value="N-(1-d-carboxylethyl)-l-norvaline Dehydrogenase, domain 2"/>
    <property type="match status" value="1"/>
</dbReference>
<evidence type="ECO:0000313" key="5">
    <source>
        <dbReference type="EMBL" id="AKA74200.1"/>
    </source>
</evidence>
<dbReference type="InterPro" id="IPR015815">
    <property type="entry name" value="HIBADH-related"/>
</dbReference>
<dbReference type="EMBL" id="CP011055">
    <property type="protein sequence ID" value="AKA74200.1"/>
    <property type="molecule type" value="Genomic_DNA"/>
</dbReference>
<evidence type="ECO:0000313" key="26">
    <source>
        <dbReference type="Proteomes" id="UP000278715"/>
    </source>
</evidence>
<dbReference type="EMBL" id="CP033236">
    <property type="protein sequence ID" value="AZF71300.1"/>
    <property type="molecule type" value="Genomic_DNA"/>
</dbReference>
<evidence type="ECO:0000313" key="11">
    <source>
        <dbReference type="EMBL" id="AZF76543.1"/>
    </source>
</evidence>
<evidence type="ECO:0000313" key="25">
    <source>
        <dbReference type="Proteomes" id="UP000275843"/>
    </source>
</evidence>
<evidence type="ECO:0000313" key="23">
    <source>
        <dbReference type="Proteomes" id="UP000273194"/>
    </source>
</evidence>
<evidence type="ECO:0000313" key="20">
    <source>
        <dbReference type="Proteomes" id="UP000076770"/>
    </source>
</evidence>
<dbReference type="PANTHER" id="PTHR22981">
    <property type="entry name" value="3-HYDROXYISOBUTYRATE DEHYDROGENASE-RELATED"/>
    <property type="match status" value="1"/>
</dbReference>
<dbReference type="PIRSF" id="PIRSF000103">
    <property type="entry name" value="HIBADH"/>
    <property type="match status" value="1"/>
</dbReference>
<evidence type="ECO:0000313" key="6">
    <source>
        <dbReference type="EMBL" id="AKA76899.1"/>
    </source>
</evidence>
<dbReference type="Proteomes" id="UP000273443">
    <property type="component" value="Chromosome"/>
</dbReference>
<dbReference type="KEGG" id="ssof:SULC_1983"/>
<feature type="domain" description="6-phosphogluconate dehydrogenase NADP-binding" evidence="3">
    <location>
        <begin position="2"/>
        <end position="158"/>
    </location>
</feature>
<dbReference type="EMBL" id="CP033241">
    <property type="protein sequence ID" value="AZF84332.1"/>
    <property type="molecule type" value="Genomic_DNA"/>
</dbReference>
<evidence type="ECO:0000259" key="3">
    <source>
        <dbReference type="Pfam" id="PF03446"/>
    </source>
</evidence>
<evidence type="ECO:0000256" key="1">
    <source>
        <dbReference type="ARBA" id="ARBA00023002"/>
    </source>
</evidence>
<evidence type="ECO:0000313" key="19">
    <source>
        <dbReference type="Proteomes" id="UP000033106"/>
    </source>
</evidence>
<evidence type="ECO:0000313" key="18">
    <source>
        <dbReference type="Proteomes" id="UP000033085"/>
    </source>
</evidence>
<gene>
    <name evidence="15" type="ORF">HFC64_16135</name>
    <name evidence="16" type="ORF">SSOP1_1006</name>
    <name evidence="7" type="ORF">SULA_1984</name>
    <name evidence="5" type="ORF">SULB_1985</name>
    <name evidence="6" type="ORF">SULC_1983</name>
    <name evidence="8" type="ORF">SULG_09980</name>
    <name evidence="9" type="ORF">SULH_09980</name>
    <name evidence="10" type="ORF">SULI_09980</name>
    <name evidence="11" type="ORF">SULM_09970</name>
    <name evidence="12" type="ORF">SULN_09970</name>
    <name evidence="13" type="ORF">SULO_09980</name>
    <name evidence="14" type="ORF">SULZ_09915</name>
</gene>
<dbReference type="KEGG" id="ssoa:SULA_1984"/>
<name>A0A0E3MDS4_SACSO</name>